<organism evidence="1 2">
    <name type="scientific">Pseudopedobacter saltans (strain ATCC 51119 / DSM 12145 / JCM 21818 / CCUG 39354 / LMG 10337 / NBRC 100064 / NCIMB 13643)</name>
    <name type="common">Pedobacter saltans</name>
    <dbReference type="NCBI Taxonomy" id="762903"/>
    <lineage>
        <taxon>Bacteria</taxon>
        <taxon>Pseudomonadati</taxon>
        <taxon>Bacteroidota</taxon>
        <taxon>Sphingobacteriia</taxon>
        <taxon>Sphingobacteriales</taxon>
        <taxon>Sphingobacteriaceae</taxon>
        <taxon>Pseudopedobacter</taxon>
    </lineage>
</organism>
<dbReference type="HOGENOM" id="CLU_129874_0_6_10"/>
<dbReference type="Pfam" id="PF05635">
    <property type="entry name" value="23S_rRNA_IVP"/>
    <property type="match status" value="1"/>
</dbReference>
<dbReference type="NCBIfam" id="TIGR02436">
    <property type="entry name" value="four helix bundle protein"/>
    <property type="match status" value="1"/>
</dbReference>
<dbReference type="Proteomes" id="UP000000310">
    <property type="component" value="Chromosome"/>
</dbReference>
<gene>
    <name evidence="1" type="ordered locus">Pedsa_2314</name>
</gene>
<proteinExistence type="predicted"/>
<dbReference type="STRING" id="762903.Pedsa_2314"/>
<keyword evidence="1" id="KW-0689">Ribosomal protein</keyword>
<keyword evidence="1" id="KW-0687">Ribonucleoprotein</keyword>
<sequence>MYQDFQDLPVWQKAMQIALSVFKITENLPRKEDYGLTSQIRRSSLSISDNIAEGFGRHHKADKINFYIYSRGSANETKNQLIYGNKVGYFDTTEANNLINSCNEVIESLNRLMKALRSQP</sequence>
<reference evidence="1 2" key="1">
    <citation type="journal article" date="2011" name="Stand. Genomic Sci.">
        <title>Complete genome sequence of the gliding, heparinolytic Pedobacter saltans type strain (113).</title>
        <authorList>
            <person name="Liolios K."/>
            <person name="Sikorski J."/>
            <person name="Lu M."/>
            <person name="Nolan M."/>
            <person name="Lapidus A."/>
            <person name="Lucas S."/>
            <person name="Hammon N."/>
            <person name="Deshpande S."/>
            <person name="Cheng J.F."/>
            <person name="Tapia R."/>
            <person name="Han C."/>
            <person name="Goodwin L."/>
            <person name="Pitluck S."/>
            <person name="Huntemann M."/>
            <person name="Ivanova N."/>
            <person name="Pagani I."/>
            <person name="Mavromatis K."/>
            <person name="Ovchinikova G."/>
            <person name="Pati A."/>
            <person name="Chen A."/>
            <person name="Palaniappan K."/>
            <person name="Land M."/>
            <person name="Hauser L."/>
            <person name="Brambilla E.M."/>
            <person name="Kotsyurbenko O."/>
            <person name="Rohde M."/>
            <person name="Tindall B.J."/>
            <person name="Abt B."/>
            <person name="Goker M."/>
            <person name="Detter J.C."/>
            <person name="Woyke T."/>
            <person name="Bristow J."/>
            <person name="Eisen J.A."/>
            <person name="Markowitz V."/>
            <person name="Hugenholtz P."/>
            <person name="Klenk H.P."/>
            <person name="Kyrpides N.C."/>
        </authorList>
    </citation>
    <scope>NUCLEOTIDE SEQUENCE [LARGE SCALE GENOMIC DNA]</scope>
    <source>
        <strain evidence="2">ATCC 51119 / DSM 12145 / JCM 21818 / LMG 10337 / NBRC 100064 / NCIMB 13643</strain>
    </source>
</reference>
<protein>
    <submittedName>
        <fullName evidence="1">S23 ribosomal protein</fullName>
    </submittedName>
</protein>
<reference evidence="2" key="2">
    <citation type="submission" date="2011-02" db="EMBL/GenBank/DDBJ databases">
        <title>The complete genome of Pedobacter saltans DSM 12145.</title>
        <authorList>
            <consortium name="US DOE Joint Genome Institute (JGI-PGF)"/>
            <person name="Lucas S."/>
            <person name="Copeland A."/>
            <person name="Lapidus A."/>
            <person name="Bruce D."/>
            <person name="Goodwin L."/>
            <person name="Pitluck S."/>
            <person name="Kyrpides N."/>
            <person name="Mavromatis K."/>
            <person name="Pagani I."/>
            <person name="Ivanova N."/>
            <person name="Ovchinnikova G."/>
            <person name="Lu M."/>
            <person name="Detter J.C."/>
            <person name="Han C."/>
            <person name="Land M."/>
            <person name="Hauser L."/>
            <person name="Markowitz V."/>
            <person name="Cheng J.-F."/>
            <person name="Hugenholtz P."/>
            <person name="Woyke T."/>
            <person name="Wu D."/>
            <person name="Tindall B."/>
            <person name="Pomrenke H.G."/>
            <person name="Brambilla E."/>
            <person name="Klenk H.-P."/>
            <person name="Eisen J.A."/>
        </authorList>
    </citation>
    <scope>NUCLEOTIDE SEQUENCE [LARGE SCALE GENOMIC DNA]</scope>
    <source>
        <strain evidence="2">ATCC 51119 / DSM 12145 / JCM 21818 / LMG 10337 / NBRC 100064 / NCIMB 13643</strain>
    </source>
</reference>
<dbReference type="GO" id="GO:0005840">
    <property type="term" value="C:ribosome"/>
    <property type="evidence" value="ECO:0007669"/>
    <property type="project" value="UniProtKB-KW"/>
</dbReference>
<dbReference type="PANTHER" id="PTHR38471:SF2">
    <property type="entry name" value="FOUR HELIX BUNDLE PROTEIN"/>
    <property type="match status" value="1"/>
</dbReference>
<dbReference type="KEGG" id="psn:Pedsa_2314"/>
<dbReference type="InterPro" id="IPR036583">
    <property type="entry name" value="23S_rRNA_IVS_sf"/>
</dbReference>
<dbReference type="Gene3D" id="1.20.1440.60">
    <property type="entry name" value="23S rRNA-intervening sequence"/>
    <property type="match status" value="1"/>
</dbReference>
<keyword evidence="2" id="KW-1185">Reference proteome</keyword>
<dbReference type="OrthoDB" id="9811959at2"/>
<dbReference type="SUPFAM" id="SSF158446">
    <property type="entry name" value="IVS-encoded protein-like"/>
    <property type="match status" value="1"/>
</dbReference>
<dbReference type="eggNOG" id="COG0399">
    <property type="taxonomic scope" value="Bacteria"/>
</dbReference>
<dbReference type="RefSeq" id="WP_013633348.1">
    <property type="nucleotide sequence ID" value="NC_015177.1"/>
</dbReference>
<dbReference type="EMBL" id="CP002545">
    <property type="protein sequence ID" value="ADY52862.1"/>
    <property type="molecule type" value="Genomic_DNA"/>
</dbReference>
<name>F0SD76_PSESL</name>
<dbReference type="AlphaFoldDB" id="F0SD76"/>
<dbReference type="CDD" id="cd16377">
    <property type="entry name" value="23S_rRNA_IVP_like"/>
    <property type="match status" value="1"/>
</dbReference>
<evidence type="ECO:0000313" key="1">
    <source>
        <dbReference type="EMBL" id="ADY52862.1"/>
    </source>
</evidence>
<dbReference type="PANTHER" id="PTHR38471">
    <property type="entry name" value="FOUR HELIX BUNDLE PROTEIN"/>
    <property type="match status" value="1"/>
</dbReference>
<evidence type="ECO:0000313" key="2">
    <source>
        <dbReference type="Proteomes" id="UP000000310"/>
    </source>
</evidence>
<dbReference type="InterPro" id="IPR012657">
    <property type="entry name" value="23S_rRNA-intervening_sequence"/>
</dbReference>
<accession>F0SD76</accession>